<accession>A0A2Z4XXA6</accession>
<dbReference type="Proteomes" id="UP000251120">
    <property type="component" value="Chromosome"/>
</dbReference>
<evidence type="ECO:0000313" key="4">
    <source>
        <dbReference type="Proteomes" id="UP000251120"/>
    </source>
</evidence>
<feature type="signal peptide" evidence="1">
    <location>
        <begin position="1"/>
        <end position="19"/>
    </location>
</feature>
<gene>
    <name evidence="2" type="ORF">CDH04_02490</name>
    <name evidence="3" type="ORF">FZC43_02490</name>
</gene>
<feature type="chain" id="PRO_5016296392" description="Lipoprotein" evidence="1">
    <location>
        <begin position="20"/>
        <end position="463"/>
    </location>
</feature>
<evidence type="ECO:0000256" key="1">
    <source>
        <dbReference type="SAM" id="SignalP"/>
    </source>
</evidence>
<reference evidence="2 4" key="1">
    <citation type="submission" date="2017-06" db="EMBL/GenBank/DDBJ databases">
        <title>Complete genome of Francisella adeliensis.</title>
        <authorList>
            <person name="Vallesi A."/>
            <person name="Sjodin A."/>
        </authorList>
    </citation>
    <scope>NUCLEOTIDE SEQUENCE [LARGE SCALE GENOMIC DNA]</scope>
    <source>
        <strain evidence="2 4">FDC440</strain>
    </source>
</reference>
<evidence type="ECO:0000313" key="5">
    <source>
        <dbReference type="Proteomes" id="UP000681131"/>
    </source>
</evidence>
<dbReference type="AlphaFoldDB" id="A0A2Z4XXA6"/>
<keyword evidence="5" id="KW-1185">Reference proteome</keyword>
<evidence type="ECO:0000313" key="3">
    <source>
        <dbReference type="EMBL" id="QIW11578.1"/>
    </source>
</evidence>
<dbReference type="OrthoDB" id="9769023at2"/>
<dbReference type="PROSITE" id="PS51257">
    <property type="entry name" value="PROKAR_LIPOPROTEIN"/>
    <property type="match status" value="1"/>
</dbReference>
<dbReference type="EMBL" id="CP043424">
    <property type="protein sequence ID" value="QIW11578.1"/>
    <property type="molecule type" value="Genomic_DNA"/>
</dbReference>
<dbReference type="EMBL" id="CP021781">
    <property type="protein sequence ID" value="AXA33350.1"/>
    <property type="molecule type" value="Genomic_DNA"/>
</dbReference>
<keyword evidence="1" id="KW-0732">Signal</keyword>
<name>A0A2Z4XXA6_9GAMM</name>
<evidence type="ECO:0000313" key="2">
    <source>
        <dbReference type="EMBL" id="AXA33350.1"/>
    </source>
</evidence>
<dbReference type="KEGG" id="fad:CDH04_02490"/>
<protein>
    <recommendedName>
        <fullName evidence="6">Lipoprotein</fullName>
    </recommendedName>
</protein>
<dbReference type="RefSeq" id="WP_112869523.1">
    <property type="nucleotide sequence ID" value="NZ_CP021781.1"/>
</dbReference>
<evidence type="ECO:0008006" key="6">
    <source>
        <dbReference type="Google" id="ProtNLM"/>
    </source>
</evidence>
<reference evidence="3 5" key="2">
    <citation type="submission" date="2019-08" db="EMBL/GenBank/DDBJ databases">
        <title>Complete genome sequences of Francisella adeliensis (FSC1325 and FSC1326).</title>
        <authorList>
            <person name="Ohrman C."/>
            <person name="Uneklint I."/>
            <person name="Vallesi A."/>
            <person name="Karlsson L."/>
            <person name="Sjodin A."/>
        </authorList>
    </citation>
    <scope>NUCLEOTIDE SEQUENCE [LARGE SCALE GENOMIC DNA]</scope>
    <source>
        <strain evidence="3 5">FSC1325</strain>
    </source>
</reference>
<organism evidence="2 4">
    <name type="scientific">Francisella adeliensis</name>
    <dbReference type="NCBI Taxonomy" id="2007306"/>
    <lineage>
        <taxon>Bacteria</taxon>
        <taxon>Pseudomonadati</taxon>
        <taxon>Pseudomonadota</taxon>
        <taxon>Gammaproteobacteria</taxon>
        <taxon>Thiotrichales</taxon>
        <taxon>Francisellaceae</taxon>
        <taxon>Francisella</taxon>
    </lineage>
</organism>
<proteinExistence type="predicted"/>
<dbReference type="Proteomes" id="UP000681131">
    <property type="component" value="Chromosome"/>
</dbReference>
<sequence>MKTKIISVAIILSSLSGCATFSGSHPSKVDNAKQALQNNSASIIENKFLHSFAEDGVNASLGFLETGRFEQLVGNVDTSLNKYSKATAYVTKSEAEAKIRVRNVIKNVQATLLSDKERYYYLSDYEVTFLYAYQSLNYLKMNDLENAAVSIRNLSYAQYATYQSKQLSSTVSGTNYSQMRHVNTTKISSEINTSNQYRQLSSIASKINNSYENAFGYYLAAMIYQAYDTDLNNTNLSMQNALNVVPNNSYVKHDAERVKQAFDGTGKLYDDNQGRLVILYENDWVESLQKFDLPIILFFQVAGMQKISLPYYKTYTLGSPASIDVMKSGKSIKKGETEILVDTTAMAAKSLSDRYPAIVTREVLRLIAKTAISAAAIQSSGDYAALAAIGTSIYNMTTTQADQRSWNLLPQAVSVFSADLEKGVYTIRVNDKLETISIKPYKTMLLWVVKEGGSENILLEQNL</sequence>